<dbReference type="OrthoDB" id="6749593at2759"/>
<organism evidence="1 2">
    <name type="scientific">Laodelphax striatellus</name>
    <name type="common">Small brown planthopper</name>
    <name type="synonym">Delphax striatella</name>
    <dbReference type="NCBI Taxonomy" id="195883"/>
    <lineage>
        <taxon>Eukaryota</taxon>
        <taxon>Metazoa</taxon>
        <taxon>Ecdysozoa</taxon>
        <taxon>Arthropoda</taxon>
        <taxon>Hexapoda</taxon>
        <taxon>Insecta</taxon>
        <taxon>Pterygota</taxon>
        <taxon>Neoptera</taxon>
        <taxon>Paraneoptera</taxon>
        <taxon>Hemiptera</taxon>
        <taxon>Auchenorrhyncha</taxon>
        <taxon>Fulgoroidea</taxon>
        <taxon>Delphacidae</taxon>
        <taxon>Criomorphinae</taxon>
        <taxon>Laodelphax</taxon>
    </lineage>
</organism>
<dbReference type="AlphaFoldDB" id="A0A482WZ15"/>
<dbReference type="Proteomes" id="UP000291343">
    <property type="component" value="Unassembled WGS sequence"/>
</dbReference>
<dbReference type="InParanoid" id="A0A482WZ15"/>
<evidence type="ECO:0000313" key="1">
    <source>
        <dbReference type="EMBL" id="RZF38582.1"/>
    </source>
</evidence>
<dbReference type="EMBL" id="QKKF02022174">
    <property type="protein sequence ID" value="RZF38582.1"/>
    <property type="molecule type" value="Genomic_DNA"/>
</dbReference>
<sequence>MTFSTQLARRHGQRYLDLMNLESESDEENLACLYLLTRKRKRSTSEYLHKRSTHGKRNRSTSEYLHKRSTHGEFNLTQEIPENVFMESFRLNRIQFDEIHKLIKGAITGAHNRNISSEEKLSVCLREKENWQAILNVFTDSSITLA</sequence>
<evidence type="ECO:0000313" key="2">
    <source>
        <dbReference type="Proteomes" id="UP000291343"/>
    </source>
</evidence>
<name>A0A482WZ15_LAOST</name>
<keyword evidence="2" id="KW-1185">Reference proteome</keyword>
<reference evidence="1 2" key="1">
    <citation type="journal article" date="2017" name="Gigascience">
        <title>Genome sequence of the small brown planthopper, Laodelphax striatellus.</title>
        <authorList>
            <person name="Zhu J."/>
            <person name="Jiang F."/>
            <person name="Wang X."/>
            <person name="Yang P."/>
            <person name="Bao Y."/>
            <person name="Zhao W."/>
            <person name="Wang W."/>
            <person name="Lu H."/>
            <person name="Wang Q."/>
            <person name="Cui N."/>
            <person name="Li J."/>
            <person name="Chen X."/>
            <person name="Luo L."/>
            <person name="Yu J."/>
            <person name="Kang L."/>
            <person name="Cui F."/>
        </authorList>
    </citation>
    <scope>NUCLEOTIDE SEQUENCE [LARGE SCALE GENOMIC DNA]</scope>
    <source>
        <strain evidence="1">Lst14</strain>
    </source>
</reference>
<dbReference type="SMR" id="A0A482WZ15"/>
<proteinExistence type="predicted"/>
<comment type="caution">
    <text evidence="1">The sequence shown here is derived from an EMBL/GenBank/DDBJ whole genome shotgun (WGS) entry which is preliminary data.</text>
</comment>
<gene>
    <name evidence="1" type="ORF">LSTR_LSTR010915</name>
</gene>
<protein>
    <submittedName>
        <fullName evidence="1">Uncharacterized protein</fullName>
    </submittedName>
</protein>
<accession>A0A482WZ15</accession>